<feature type="chain" id="PRO_5003232882" description="Transmembrane protein" evidence="2">
    <location>
        <begin position="19"/>
        <end position="292"/>
    </location>
</feature>
<dbReference type="OrthoDB" id="267981at2759"/>
<keyword evidence="2" id="KW-0732">Signal</keyword>
<reference evidence="3 4" key="1">
    <citation type="journal article" date="2011" name="Genome Res.">
        <title>Chromosome and gene copy number variation allow major structural change between species and strains of Leishmania.</title>
        <authorList>
            <person name="Rogers M.B."/>
            <person name="Hilley J.D."/>
            <person name="Dickens N.J."/>
            <person name="Wilkes J."/>
            <person name="Bates P.A."/>
            <person name="Depledge D.P."/>
            <person name="Harris D."/>
            <person name="Her Y."/>
            <person name="Herzyk P."/>
            <person name="Imamura H."/>
            <person name="Otto T.D."/>
            <person name="Sanders M."/>
            <person name="Seeger K."/>
            <person name="Dujardin J.C."/>
            <person name="Berriman M."/>
            <person name="Smith D.F."/>
            <person name="Hertz-Fowler C."/>
            <person name="Mottram J.C."/>
        </authorList>
    </citation>
    <scope>NUCLEOTIDE SEQUENCE [LARGE SCALE GENOMIC DNA]</scope>
    <source>
        <strain evidence="3 4">MHOM/GT/2001/U1103</strain>
    </source>
</reference>
<dbReference type="KEGG" id="lmi:LMXM_17_1470"/>
<gene>
    <name evidence="3" type="ORF">LMXM_17_1470</name>
</gene>
<name>E9ARC1_LEIMU</name>
<dbReference type="OMA" id="HHKANGR"/>
<feature type="compositionally biased region" description="Low complexity" evidence="1">
    <location>
        <begin position="130"/>
        <end position="146"/>
    </location>
</feature>
<accession>E9ARC1</accession>
<evidence type="ECO:0000256" key="2">
    <source>
        <dbReference type="SAM" id="SignalP"/>
    </source>
</evidence>
<dbReference type="GeneID" id="13450452"/>
<feature type="region of interest" description="Disordered" evidence="1">
    <location>
        <begin position="124"/>
        <end position="146"/>
    </location>
</feature>
<sequence length="292" mass="30795">MLPFICTDFRLFLSVSLSDSLPCISPTLPAGPTHIHRKNTHAVAIAARSSSPPLFALVIMEFFQVVDPVTLEPASYAHVALELAFAVACAVLLGVCLHVLPERLVRCSKTARAKVPREALAKAATPVSKPSVANRPSSSAAAPVATTPKAQAKATVSVASVAVAENTLNDVLEAFFEGETLLDEALLDATAPSVLPEEETSPANPMPGKPTEPPLKKTADFSTDLAAKMAKGLQIQACPARTASSPQAASKPHETKNTAEKELEDALDAYMEEQQLLDEAMLDSAVEAAHRT</sequence>
<dbReference type="RefSeq" id="XP_003874014.1">
    <property type="nucleotide sequence ID" value="XM_003873965.1"/>
</dbReference>
<proteinExistence type="predicted"/>
<feature type="region of interest" description="Disordered" evidence="1">
    <location>
        <begin position="238"/>
        <end position="268"/>
    </location>
</feature>
<protein>
    <recommendedName>
        <fullName evidence="5">Transmembrane protein</fullName>
    </recommendedName>
</protein>
<dbReference type="VEuPathDB" id="TriTrypDB:LmxM.17.1470"/>
<dbReference type="Proteomes" id="UP000007259">
    <property type="component" value="Chromosome 17"/>
</dbReference>
<dbReference type="EMBL" id="FR799570">
    <property type="protein sequence ID" value="CBZ25508.1"/>
    <property type="molecule type" value="Genomic_DNA"/>
</dbReference>
<evidence type="ECO:0000313" key="4">
    <source>
        <dbReference type="Proteomes" id="UP000007259"/>
    </source>
</evidence>
<dbReference type="PhylomeDB" id="E9ARC1"/>
<evidence type="ECO:0008006" key="5">
    <source>
        <dbReference type="Google" id="ProtNLM"/>
    </source>
</evidence>
<organism evidence="3 4">
    <name type="scientific">Leishmania mexicana (strain MHOM/GT/2001/U1103)</name>
    <dbReference type="NCBI Taxonomy" id="929439"/>
    <lineage>
        <taxon>Eukaryota</taxon>
        <taxon>Discoba</taxon>
        <taxon>Euglenozoa</taxon>
        <taxon>Kinetoplastea</taxon>
        <taxon>Metakinetoplastina</taxon>
        <taxon>Trypanosomatida</taxon>
        <taxon>Trypanosomatidae</taxon>
        <taxon>Leishmaniinae</taxon>
        <taxon>Leishmania</taxon>
    </lineage>
</organism>
<feature type="signal peptide" evidence="2">
    <location>
        <begin position="1"/>
        <end position="18"/>
    </location>
</feature>
<evidence type="ECO:0000313" key="3">
    <source>
        <dbReference type="EMBL" id="CBZ25508.1"/>
    </source>
</evidence>
<feature type="compositionally biased region" description="Basic and acidic residues" evidence="1">
    <location>
        <begin position="251"/>
        <end position="261"/>
    </location>
</feature>
<keyword evidence="4" id="KW-1185">Reference proteome</keyword>
<evidence type="ECO:0000256" key="1">
    <source>
        <dbReference type="SAM" id="MobiDB-lite"/>
    </source>
</evidence>
<feature type="region of interest" description="Disordered" evidence="1">
    <location>
        <begin position="195"/>
        <end position="215"/>
    </location>
</feature>
<feature type="compositionally biased region" description="Pro residues" evidence="1">
    <location>
        <begin position="204"/>
        <end position="213"/>
    </location>
</feature>
<dbReference type="AlphaFoldDB" id="E9ARC1"/>